<dbReference type="EMBL" id="KI964794">
    <property type="protein sequence ID" value="EUC28677.1"/>
    <property type="molecule type" value="Genomic_DNA"/>
</dbReference>
<feature type="non-terminal residue" evidence="1">
    <location>
        <position position="1"/>
    </location>
</feature>
<dbReference type="HOGENOM" id="CLU_2612413_0_0_1"/>
<proteinExistence type="predicted"/>
<dbReference type="Proteomes" id="UP000053841">
    <property type="component" value="Unassembled WGS sequence"/>
</dbReference>
<evidence type="ECO:0000313" key="1">
    <source>
        <dbReference type="EMBL" id="EUC28677.1"/>
    </source>
</evidence>
<protein>
    <submittedName>
        <fullName evidence="1">Uncharacterized protein</fullName>
    </submittedName>
</protein>
<evidence type="ECO:0000313" key="2">
    <source>
        <dbReference type="Proteomes" id="UP000053841"/>
    </source>
</evidence>
<keyword evidence="2" id="KW-1185">Reference proteome</keyword>
<dbReference type="KEGG" id="bze:COCCADRAFT_108482"/>
<gene>
    <name evidence="1" type="ORF">COCCADRAFT_108482</name>
</gene>
<sequence>KHFSPGPNVCETLPHLSSINYILAKVKCYFVSSRIRYRNHPTWCRTNFTPCCCIRVAHVLAAPSFDVGQGGQRSSYYLD</sequence>
<organism evidence="1 2">
    <name type="scientific">Cochliobolus carbonum (strain 26-R-13)</name>
    <name type="common">Maize leaf spot fungus</name>
    <name type="synonym">Bipolaris zeicola</name>
    <dbReference type="NCBI Taxonomy" id="930089"/>
    <lineage>
        <taxon>Eukaryota</taxon>
        <taxon>Fungi</taxon>
        <taxon>Dikarya</taxon>
        <taxon>Ascomycota</taxon>
        <taxon>Pezizomycotina</taxon>
        <taxon>Dothideomycetes</taxon>
        <taxon>Pleosporomycetidae</taxon>
        <taxon>Pleosporales</taxon>
        <taxon>Pleosporineae</taxon>
        <taxon>Pleosporaceae</taxon>
        <taxon>Bipolaris</taxon>
    </lineage>
</organism>
<dbReference type="AlphaFoldDB" id="W6XN17"/>
<name>W6XN17_COCC2</name>
<dbReference type="RefSeq" id="XP_007717002.1">
    <property type="nucleotide sequence ID" value="XM_007718812.1"/>
</dbReference>
<reference evidence="1 2" key="1">
    <citation type="journal article" date="2013" name="PLoS Genet.">
        <title>Comparative genome structure, secondary metabolite, and effector coding capacity across Cochliobolus pathogens.</title>
        <authorList>
            <person name="Condon B.J."/>
            <person name="Leng Y."/>
            <person name="Wu D."/>
            <person name="Bushley K.E."/>
            <person name="Ohm R.A."/>
            <person name="Otillar R."/>
            <person name="Martin J."/>
            <person name="Schackwitz W."/>
            <person name="Grimwood J."/>
            <person name="MohdZainudin N."/>
            <person name="Xue C."/>
            <person name="Wang R."/>
            <person name="Manning V.A."/>
            <person name="Dhillon B."/>
            <person name="Tu Z.J."/>
            <person name="Steffenson B.J."/>
            <person name="Salamov A."/>
            <person name="Sun H."/>
            <person name="Lowry S."/>
            <person name="LaButti K."/>
            <person name="Han J."/>
            <person name="Copeland A."/>
            <person name="Lindquist E."/>
            <person name="Barry K."/>
            <person name="Schmutz J."/>
            <person name="Baker S.E."/>
            <person name="Ciuffetti L.M."/>
            <person name="Grigoriev I.V."/>
            <person name="Zhong S."/>
            <person name="Turgeon B.G."/>
        </authorList>
    </citation>
    <scope>NUCLEOTIDE SEQUENCE [LARGE SCALE GENOMIC DNA]</scope>
    <source>
        <strain evidence="1 2">26-R-13</strain>
    </source>
</reference>
<dbReference type="GeneID" id="19143733"/>
<accession>W6XN17</accession>